<proteinExistence type="predicted"/>
<dbReference type="GO" id="GO:0016746">
    <property type="term" value="F:acyltransferase activity"/>
    <property type="evidence" value="ECO:0007669"/>
    <property type="project" value="InterPro"/>
</dbReference>
<dbReference type="Gene3D" id="3.40.47.10">
    <property type="match status" value="1"/>
</dbReference>
<dbReference type="CDD" id="cd00829">
    <property type="entry name" value="SCP-x_thiolase"/>
    <property type="match status" value="1"/>
</dbReference>
<comment type="caution">
    <text evidence="2">The sequence shown here is derived from an EMBL/GenBank/DDBJ whole genome shotgun (WGS) entry which is preliminary data.</text>
</comment>
<sequence>MVGGAEKLTDVPDTTGNQIASASADHEWEVVFGATLPALWALIARRHMHEYGTTPEQLARVAVHAHAMGAKNPLAHYRNKLTVAQVLGASRVAEPLGMFDCAPLSDGAAAVVLGPLAEAKRHTEIPIRIAASSVATDTMALQHRHDPTVLESTRKAAENAFRSAHLAQSDVRVAEIHDGYTISALVALEDLGFVAKGDAGPAFERGEFTGQGSLMINPSGGLKAQGRPFGAVGVAQVVEIVRQLRG</sequence>
<evidence type="ECO:0000259" key="1">
    <source>
        <dbReference type="Pfam" id="PF22691"/>
    </source>
</evidence>
<dbReference type="SUPFAM" id="SSF53901">
    <property type="entry name" value="Thiolase-like"/>
    <property type="match status" value="2"/>
</dbReference>
<name>T1BGE3_9ZZZZ</name>
<feature type="domain" description="Thiolase C-terminal" evidence="1">
    <location>
        <begin position="135"/>
        <end position="246"/>
    </location>
</feature>
<accession>T1BGE3</accession>
<feature type="non-terminal residue" evidence="2">
    <location>
        <position position="246"/>
    </location>
</feature>
<reference evidence="2" key="1">
    <citation type="submission" date="2013-08" db="EMBL/GenBank/DDBJ databases">
        <authorList>
            <person name="Mendez C."/>
            <person name="Richter M."/>
            <person name="Ferrer M."/>
            <person name="Sanchez J."/>
        </authorList>
    </citation>
    <scope>NUCLEOTIDE SEQUENCE</scope>
</reference>
<gene>
    <name evidence="2" type="ORF">B1B_05849</name>
</gene>
<dbReference type="AlphaFoldDB" id="T1BGE3"/>
<dbReference type="Pfam" id="PF22691">
    <property type="entry name" value="Thiolase_C_1"/>
    <property type="match status" value="1"/>
</dbReference>
<organism evidence="2">
    <name type="scientific">mine drainage metagenome</name>
    <dbReference type="NCBI Taxonomy" id="410659"/>
    <lineage>
        <taxon>unclassified sequences</taxon>
        <taxon>metagenomes</taxon>
        <taxon>ecological metagenomes</taxon>
    </lineage>
</organism>
<reference evidence="2" key="2">
    <citation type="journal article" date="2014" name="ISME J.">
        <title>Microbial stratification in low pH oxic and suboxic macroscopic growths along an acid mine drainage.</title>
        <authorList>
            <person name="Mendez-Garcia C."/>
            <person name="Mesa V."/>
            <person name="Sprenger R.R."/>
            <person name="Richter M."/>
            <person name="Diez M.S."/>
            <person name="Solano J."/>
            <person name="Bargiela R."/>
            <person name="Golyshina O.V."/>
            <person name="Manteca A."/>
            <person name="Ramos J.L."/>
            <person name="Gallego J.R."/>
            <person name="Llorente I."/>
            <person name="Martins Dos Santos V.A."/>
            <person name="Jensen O.N."/>
            <person name="Pelaez A.I."/>
            <person name="Sanchez J."/>
            <person name="Ferrer M."/>
        </authorList>
    </citation>
    <scope>NUCLEOTIDE SEQUENCE</scope>
</reference>
<dbReference type="InterPro" id="IPR055140">
    <property type="entry name" value="Thiolase_C_2"/>
</dbReference>
<dbReference type="InterPro" id="IPR016039">
    <property type="entry name" value="Thiolase-like"/>
</dbReference>
<dbReference type="EMBL" id="AUZY01003709">
    <property type="protein sequence ID" value="EQD67688.1"/>
    <property type="molecule type" value="Genomic_DNA"/>
</dbReference>
<keyword evidence="2" id="KW-0808">Transferase</keyword>
<dbReference type="PANTHER" id="PTHR42870:SF6">
    <property type="entry name" value="ACETYL-COA C-ACYLTRANSFERASE"/>
    <property type="match status" value="1"/>
</dbReference>
<protein>
    <submittedName>
        <fullName evidence="2">Acetyl-CoA acetyltransferase</fullName>
    </submittedName>
</protein>
<evidence type="ECO:0000313" key="2">
    <source>
        <dbReference type="EMBL" id="EQD67688.1"/>
    </source>
</evidence>
<dbReference type="PANTHER" id="PTHR42870">
    <property type="entry name" value="ACETYL-COA C-ACETYLTRANSFERASE"/>
    <property type="match status" value="1"/>
</dbReference>